<feature type="compositionally biased region" description="Low complexity" evidence="1">
    <location>
        <begin position="110"/>
        <end position="120"/>
    </location>
</feature>
<name>F0J9T5_AMBVA</name>
<accession>F0J9T5</accession>
<organism evidence="3">
    <name type="scientific">Amblyomma variegatum</name>
    <name type="common">Tropical bont tick</name>
    <dbReference type="NCBI Taxonomy" id="34610"/>
    <lineage>
        <taxon>Eukaryota</taxon>
        <taxon>Metazoa</taxon>
        <taxon>Ecdysozoa</taxon>
        <taxon>Arthropoda</taxon>
        <taxon>Chelicerata</taxon>
        <taxon>Arachnida</taxon>
        <taxon>Acari</taxon>
        <taxon>Parasitiformes</taxon>
        <taxon>Ixodida</taxon>
        <taxon>Ixodoidea</taxon>
        <taxon>Ixodidae</taxon>
        <taxon>Amblyomminae</taxon>
        <taxon>Amblyomma</taxon>
    </lineage>
</organism>
<dbReference type="AlphaFoldDB" id="F0J9T5"/>
<evidence type="ECO:0000256" key="1">
    <source>
        <dbReference type="SAM" id="MobiDB-lite"/>
    </source>
</evidence>
<evidence type="ECO:0000256" key="2">
    <source>
        <dbReference type="SAM" id="SignalP"/>
    </source>
</evidence>
<feature type="region of interest" description="Disordered" evidence="1">
    <location>
        <begin position="110"/>
        <end position="135"/>
    </location>
</feature>
<evidence type="ECO:0000313" key="3">
    <source>
        <dbReference type="EMBL" id="DAA34610.1"/>
    </source>
</evidence>
<reference evidence="3" key="1">
    <citation type="journal article" date="2011" name="BMC Genomics">
        <title>A further insight into the sialome of the tropical bont tick, Amblyomma variegatum.</title>
        <authorList>
            <person name="Ribeiro J.M."/>
            <person name="Anderson J.M."/>
            <person name="Manoukis N.C."/>
            <person name="Meng Z."/>
            <person name="Francishetti I.M."/>
        </authorList>
    </citation>
    <scope>NUCLEOTIDE SEQUENCE</scope>
    <source>
        <strain evidence="3">Amb_var-118</strain>
        <tissue evidence="3">Salivary gland</tissue>
    </source>
</reference>
<dbReference type="EMBL" id="BK007636">
    <property type="protein sequence ID" value="DAA34610.1"/>
    <property type="molecule type" value="mRNA"/>
</dbReference>
<keyword evidence="2" id="KW-0732">Signal</keyword>
<feature type="signal peptide" evidence="2">
    <location>
        <begin position="1"/>
        <end position="23"/>
    </location>
</feature>
<sequence length="229" mass="25789">MTTHAVAACVLALTICLPAVCEGQYYWGANAWRQYWQPSSSAVCDRAYPARQTGGYVHSCRYYCSGLPVRYSFEQDGTPCYTNRWIVGACYAGRCTIGWWPVQPQAAPQAPATAAPAATTERSSLESKGWSWPSEDVDSQRCTRADSEVSTVRRSCRYLCKGWPIRHENEADGTACQLSWWREGFCFRGHCQRNYPLPPVPRDDDNEIEGGHDPVRNLKCRNYKGRVKG</sequence>
<feature type="chain" id="PRO_5003251622" evidence="2">
    <location>
        <begin position="24"/>
        <end position="229"/>
    </location>
</feature>
<protein>
    <submittedName>
        <fullName evidence="3">Secreted PAPA repeat protein</fullName>
    </submittedName>
</protein>
<proteinExistence type="evidence at transcript level"/>